<sequence>MILEKVPFPDDPTPTDAPPSYDTLPPNPGSSTFSLDGKVNPYLQSYPQSPEASGSAESSTTPISPRGRPKGSKSWFPFGQAARTAREVKATVQGLIRDLVKLENPSSMAILQSCSEACAAHGLELSSILQEKTIEGHTPLYWAIIKRPPEPPTAHDRDVLTSMLALAEPLSSTTLSEIRLACLVASDQTLFQRLRRSPAFAPLSGSDQMILEASVPPDDVVVEDVPGDEGAFAVHFRFVKFQTRMRVSKEVKIEYIARGRIWSLSFFVNGSRTWRSGKTLEKGAWVACMALLEHSPPTWIDSRLIIDDPRCSTNSPFTRMPQPEFSPPTSPRGQFKPTISLRMKSGTEQLSPPSAAHWPPSEILVPLQESLMGNSLQYE</sequence>
<feature type="region of interest" description="Disordered" evidence="1">
    <location>
        <begin position="1"/>
        <end position="76"/>
    </location>
</feature>
<proteinExistence type="predicted"/>
<dbReference type="Proteomes" id="UP001212997">
    <property type="component" value="Unassembled WGS sequence"/>
</dbReference>
<evidence type="ECO:0000256" key="1">
    <source>
        <dbReference type="SAM" id="MobiDB-lite"/>
    </source>
</evidence>
<protein>
    <submittedName>
        <fullName evidence="2">Uncharacterized protein</fullName>
    </submittedName>
</protein>
<evidence type="ECO:0000313" key="3">
    <source>
        <dbReference type="Proteomes" id="UP001212997"/>
    </source>
</evidence>
<reference evidence="2" key="1">
    <citation type="submission" date="2022-07" db="EMBL/GenBank/DDBJ databases">
        <title>Genome Sequence of Physisporinus lineatus.</title>
        <authorList>
            <person name="Buettner E."/>
        </authorList>
    </citation>
    <scope>NUCLEOTIDE SEQUENCE</scope>
    <source>
        <strain evidence="2">VT162</strain>
    </source>
</reference>
<keyword evidence="3" id="KW-1185">Reference proteome</keyword>
<gene>
    <name evidence="2" type="ORF">NLI96_g9548</name>
</gene>
<comment type="caution">
    <text evidence="2">The sequence shown here is derived from an EMBL/GenBank/DDBJ whole genome shotgun (WGS) entry which is preliminary data.</text>
</comment>
<dbReference type="AlphaFoldDB" id="A0AAD5YAV9"/>
<dbReference type="EMBL" id="JANAWD010000488">
    <property type="protein sequence ID" value="KAJ3478743.1"/>
    <property type="molecule type" value="Genomic_DNA"/>
</dbReference>
<organism evidence="2 3">
    <name type="scientific">Meripilus lineatus</name>
    <dbReference type="NCBI Taxonomy" id="2056292"/>
    <lineage>
        <taxon>Eukaryota</taxon>
        <taxon>Fungi</taxon>
        <taxon>Dikarya</taxon>
        <taxon>Basidiomycota</taxon>
        <taxon>Agaricomycotina</taxon>
        <taxon>Agaricomycetes</taxon>
        <taxon>Polyporales</taxon>
        <taxon>Meripilaceae</taxon>
        <taxon>Meripilus</taxon>
    </lineage>
</organism>
<feature type="compositionally biased region" description="Polar residues" evidence="1">
    <location>
        <begin position="42"/>
        <end position="63"/>
    </location>
</feature>
<name>A0AAD5YAV9_9APHY</name>
<accession>A0AAD5YAV9</accession>
<evidence type="ECO:0000313" key="2">
    <source>
        <dbReference type="EMBL" id="KAJ3478743.1"/>
    </source>
</evidence>